<feature type="transmembrane region" description="Helical" evidence="1">
    <location>
        <begin position="193"/>
        <end position="217"/>
    </location>
</feature>
<dbReference type="PANTHER" id="PTHR36832">
    <property type="entry name" value="SLR1174 PROTEIN-RELATED"/>
    <property type="match status" value="1"/>
</dbReference>
<sequence>MEKSAFRQYTTLFRVRFLAGLQYRAAALAGIATQFAWGGLMVLLYRAFYEADPAAFPMPLQATCSYIWMQQAFLAVFMTWGMDASPIALIRSGDVSYELCRPVDLYWTWFTKECAYRLSKAALRCMPILLIAAFLPAPYGLRIPGLPQLGLFLLSGFLALLNIAALGLLIDISTFFTLDATGVRSLLTAAADFLSGGLVPLAFLPAGFQKVLVLLPFAGMENTPLQLFNGEITGADAAGALLLQLFWAVLMIAGGRIWMEKALGRVIAQGG</sequence>
<feature type="transmembrane region" description="Helical" evidence="1">
    <location>
        <begin position="21"/>
        <end position="45"/>
    </location>
</feature>
<evidence type="ECO:0000313" key="2">
    <source>
        <dbReference type="EMBL" id="HIR61226.1"/>
    </source>
</evidence>
<comment type="caution">
    <text evidence="2">The sequence shown here is derived from an EMBL/GenBank/DDBJ whole genome shotgun (WGS) entry which is preliminary data.</text>
</comment>
<dbReference type="PANTHER" id="PTHR36832:SF2">
    <property type="entry name" value="INTEGRAL MEMBRANE PROTEIN"/>
    <property type="match status" value="1"/>
</dbReference>
<feature type="transmembrane region" description="Helical" evidence="1">
    <location>
        <begin position="237"/>
        <end position="259"/>
    </location>
</feature>
<accession>A0A9D1DY94</accession>
<organism evidence="2 3">
    <name type="scientific">Candidatus Faecivivens stercoravium</name>
    <dbReference type="NCBI Taxonomy" id="2840803"/>
    <lineage>
        <taxon>Bacteria</taxon>
        <taxon>Bacillati</taxon>
        <taxon>Bacillota</taxon>
        <taxon>Clostridia</taxon>
        <taxon>Eubacteriales</taxon>
        <taxon>Oscillospiraceae</taxon>
        <taxon>Oscillospiraceae incertae sedis</taxon>
        <taxon>Candidatus Faecivivens</taxon>
    </lineage>
</organism>
<dbReference type="EMBL" id="DVHA01000210">
    <property type="protein sequence ID" value="HIR61226.1"/>
    <property type="molecule type" value="Genomic_DNA"/>
</dbReference>
<keyword evidence="1" id="KW-0812">Transmembrane</keyword>
<dbReference type="Proteomes" id="UP000824241">
    <property type="component" value="Unassembled WGS sequence"/>
</dbReference>
<keyword evidence="1" id="KW-0472">Membrane</keyword>
<feature type="transmembrane region" description="Helical" evidence="1">
    <location>
        <begin position="65"/>
        <end position="82"/>
    </location>
</feature>
<name>A0A9D1DY94_9FIRM</name>
<evidence type="ECO:0000256" key="1">
    <source>
        <dbReference type="SAM" id="Phobius"/>
    </source>
</evidence>
<protein>
    <submittedName>
        <fullName evidence="2">ABC transporter permease</fullName>
    </submittedName>
</protein>
<evidence type="ECO:0000313" key="3">
    <source>
        <dbReference type="Proteomes" id="UP000824241"/>
    </source>
</evidence>
<reference evidence="2" key="1">
    <citation type="submission" date="2020-10" db="EMBL/GenBank/DDBJ databases">
        <authorList>
            <person name="Gilroy R."/>
        </authorList>
    </citation>
    <scope>NUCLEOTIDE SEQUENCE</scope>
    <source>
        <strain evidence="2">CHK189-12415</strain>
    </source>
</reference>
<feature type="transmembrane region" description="Helical" evidence="1">
    <location>
        <begin position="121"/>
        <end position="139"/>
    </location>
</feature>
<dbReference type="AlphaFoldDB" id="A0A9D1DY94"/>
<keyword evidence="1" id="KW-1133">Transmembrane helix</keyword>
<proteinExistence type="predicted"/>
<gene>
    <name evidence="2" type="ORF">IAB37_06620</name>
</gene>
<feature type="transmembrane region" description="Helical" evidence="1">
    <location>
        <begin position="151"/>
        <end position="172"/>
    </location>
</feature>
<reference evidence="2" key="2">
    <citation type="journal article" date="2021" name="PeerJ">
        <title>Extensive microbial diversity within the chicken gut microbiome revealed by metagenomics and culture.</title>
        <authorList>
            <person name="Gilroy R."/>
            <person name="Ravi A."/>
            <person name="Getino M."/>
            <person name="Pursley I."/>
            <person name="Horton D.L."/>
            <person name="Alikhan N.F."/>
            <person name="Baker D."/>
            <person name="Gharbi K."/>
            <person name="Hall N."/>
            <person name="Watson M."/>
            <person name="Adriaenssens E.M."/>
            <person name="Foster-Nyarko E."/>
            <person name="Jarju S."/>
            <person name="Secka A."/>
            <person name="Antonio M."/>
            <person name="Oren A."/>
            <person name="Chaudhuri R.R."/>
            <person name="La Ragione R."/>
            <person name="Hildebrand F."/>
            <person name="Pallen M.J."/>
        </authorList>
    </citation>
    <scope>NUCLEOTIDE SEQUENCE</scope>
    <source>
        <strain evidence="2">CHK189-12415</strain>
    </source>
</reference>